<name>A0AAE0YNP0_9GAST</name>
<protein>
    <submittedName>
        <fullName evidence="1">Uncharacterized protein</fullName>
    </submittedName>
</protein>
<dbReference type="EMBL" id="JAWDGP010005743">
    <property type="protein sequence ID" value="KAK3752686.1"/>
    <property type="molecule type" value="Genomic_DNA"/>
</dbReference>
<dbReference type="AlphaFoldDB" id="A0AAE0YNP0"/>
<reference evidence="1" key="1">
    <citation type="journal article" date="2023" name="G3 (Bethesda)">
        <title>A reference genome for the long-term kleptoplast-retaining sea slug Elysia crispata morphotype clarki.</title>
        <authorList>
            <person name="Eastman K.E."/>
            <person name="Pendleton A.L."/>
            <person name="Shaikh M.A."/>
            <person name="Suttiyut T."/>
            <person name="Ogas R."/>
            <person name="Tomko P."/>
            <person name="Gavelis G."/>
            <person name="Widhalm J.R."/>
            <person name="Wisecaver J.H."/>
        </authorList>
    </citation>
    <scope>NUCLEOTIDE SEQUENCE</scope>
    <source>
        <strain evidence="1">ECLA1</strain>
    </source>
</reference>
<keyword evidence="2" id="KW-1185">Reference proteome</keyword>
<gene>
    <name evidence="1" type="ORF">RRG08_063540</name>
</gene>
<evidence type="ECO:0000313" key="1">
    <source>
        <dbReference type="EMBL" id="KAK3752686.1"/>
    </source>
</evidence>
<proteinExistence type="predicted"/>
<comment type="caution">
    <text evidence="1">The sequence shown here is derived from an EMBL/GenBank/DDBJ whole genome shotgun (WGS) entry which is preliminary data.</text>
</comment>
<accession>A0AAE0YNP0</accession>
<organism evidence="1 2">
    <name type="scientific">Elysia crispata</name>
    <name type="common">lettuce slug</name>
    <dbReference type="NCBI Taxonomy" id="231223"/>
    <lineage>
        <taxon>Eukaryota</taxon>
        <taxon>Metazoa</taxon>
        <taxon>Spiralia</taxon>
        <taxon>Lophotrochozoa</taxon>
        <taxon>Mollusca</taxon>
        <taxon>Gastropoda</taxon>
        <taxon>Heterobranchia</taxon>
        <taxon>Euthyneura</taxon>
        <taxon>Panpulmonata</taxon>
        <taxon>Sacoglossa</taxon>
        <taxon>Placobranchoidea</taxon>
        <taxon>Plakobranchidae</taxon>
        <taxon>Elysia</taxon>
    </lineage>
</organism>
<evidence type="ECO:0000313" key="2">
    <source>
        <dbReference type="Proteomes" id="UP001283361"/>
    </source>
</evidence>
<sequence>MHGEAFIAPLMASYRDMKVCVARMRDGQMRRWLPSCAENAPDSYSRSPKRATCIYPCDLDLWRVFCCIEEYNTSHRAQACKPRLTKRIKLDQDQWRDQSLQSETCFNLAAPLDVIDSISCCSDMDRFRVEYSPGYSNLICNHYGVSLYGLGGIRVKVNEELPSAEDPRDYLTCGSVVHPTDQYIRSRQSVTRDYRMVKT</sequence>
<dbReference type="Proteomes" id="UP001283361">
    <property type="component" value="Unassembled WGS sequence"/>
</dbReference>